<dbReference type="CDD" id="cd11659">
    <property type="entry name" value="SANT_CDC5_II"/>
    <property type="match status" value="1"/>
</dbReference>
<feature type="domain" description="HTH myb-type" evidence="11">
    <location>
        <begin position="54"/>
        <end position="107"/>
    </location>
</feature>
<evidence type="ECO:0000313" key="12">
    <source>
        <dbReference type="EMBL" id="CAK0851010.1"/>
    </source>
</evidence>
<dbReference type="EMBL" id="CAUYUJ010015199">
    <property type="protein sequence ID" value="CAK0851011.1"/>
    <property type="molecule type" value="Genomic_DNA"/>
</dbReference>
<comment type="similarity">
    <text evidence="1">Belongs to the CEF1 family.</text>
</comment>
<evidence type="ECO:0000256" key="4">
    <source>
        <dbReference type="ARBA" id="ARBA00022737"/>
    </source>
</evidence>
<dbReference type="CDD" id="cd00167">
    <property type="entry name" value="SANT"/>
    <property type="match status" value="1"/>
</dbReference>
<protein>
    <recommendedName>
        <fullName evidence="14">Cell division cycle 5-like protein</fullName>
    </recommendedName>
</protein>
<name>A0ABN9TXH6_9DINO</name>
<dbReference type="SUPFAM" id="SSF46689">
    <property type="entry name" value="Homeodomain-like"/>
    <property type="match status" value="1"/>
</dbReference>
<accession>A0ABN9TXH6</accession>
<dbReference type="InterPro" id="IPR017930">
    <property type="entry name" value="Myb_dom"/>
</dbReference>
<evidence type="ECO:0000259" key="11">
    <source>
        <dbReference type="PROSITE" id="PS51294"/>
    </source>
</evidence>
<keyword evidence="5" id="KW-0238">DNA-binding</keyword>
<organism evidence="12 13">
    <name type="scientific">Prorocentrum cordatum</name>
    <dbReference type="NCBI Taxonomy" id="2364126"/>
    <lineage>
        <taxon>Eukaryota</taxon>
        <taxon>Sar</taxon>
        <taxon>Alveolata</taxon>
        <taxon>Dinophyceae</taxon>
        <taxon>Prorocentrales</taxon>
        <taxon>Prorocentraceae</taxon>
        <taxon>Prorocentrum</taxon>
    </lineage>
</organism>
<proteinExistence type="inferred from homology"/>
<evidence type="ECO:0000256" key="8">
    <source>
        <dbReference type="SAM" id="MobiDB-lite"/>
    </source>
</evidence>
<feature type="compositionally biased region" description="Gly residues" evidence="8">
    <location>
        <begin position="417"/>
        <end position="428"/>
    </location>
</feature>
<evidence type="ECO:0000256" key="6">
    <source>
        <dbReference type="ARBA" id="ARBA00023187"/>
    </source>
</evidence>
<evidence type="ECO:0000313" key="13">
    <source>
        <dbReference type="Proteomes" id="UP001189429"/>
    </source>
</evidence>
<keyword evidence="3" id="KW-0747">Spliceosome</keyword>
<reference evidence="12" key="1">
    <citation type="submission" date="2023-10" db="EMBL/GenBank/DDBJ databases">
        <authorList>
            <person name="Chen Y."/>
            <person name="Shah S."/>
            <person name="Dougan E. K."/>
            <person name="Thang M."/>
            <person name="Chan C."/>
        </authorList>
    </citation>
    <scope>NUCLEOTIDE SEQUENCE [LARGE SCALE GENOMIC DNA]</scope>
</reference>
<dbReference type="InterPro" id="IPR047242">
    <property type="entry name" value="CDC5L/Cef1"/>
</dbReference>
<dbReference type="SMART" id="SM00717">
    <property type="entry name" value="SANT"/>
    <property type="match status" value="2"/>
</dbReference>
<feature type="domain" description="Myb-like" evidence="9">
    <location>
        <begin position="54"/>
        <end position="103"/>
    </location>
</feature>
<evidence type="ECO:0000256" key="1">
    <source>
        <dbReference type="ARBA" id="ARBA00010506"/>
    </source>
</evidence>
<dbReference type="Pfam" id="PF13921">
    <property type="entry name" value="Myb_DNA-bind_6"/>
    <property type="match status" value="1"/>
</dbReference>
<feature type="region of interest" description="Disordered" evidence="8">
    <location>
        <begin position="243"/>
        <end position="269"/>
    </location>
</feature>
<evidence type="ECO:0000259" key="9">
    <source>
        <dbReference type="PROSITE" id="PS50090"/>
    </source>
</evidence>
<evidence type="ECO:0000259" key="10">
    <source>
        <dbReference type="PROSITE" id="PS51293"/>
    </source>
</evidence>
<feature type="non-terminal residue" evidence="12">
    <location>
        <position position="510"/>
    </location>
</feature>
<feature type="domain" description="HTH myb-type" evidence="11">
    <location>
        <begin position="1"/>
        <end position="53"/>
    </location>
</feature>
<gene>
    <name evidence="12" type="ORF">PCOR1329_LOCUS43277</name>
</gene>
<feature type="compositionally biased region" description="Basic and acidic residues" evidence="8">
    <location>
        <begin position="106"/>
        <end position="138"/>
    </location>
</feature>
<feature type="region of interest" description="Disordered" evidence="8">
    <location>
        <begin position="405"/>
        <end position="459"/>
    </location>
</feature>
<feature type="domain" description="SANT" evidence="10">
    <location>
        <begin position="9"/>
        <end position="62"/>
    </location>
</feature>
<sequence length="510" mass="56227">MRILIKGGVWKNSEDEVLKAAVMKYGLNNWSRVASLLARKSPKQCKARWYEWLDPTVKKTEWTREEEEKLLHLAKLFPTQWRTIAPIVGRTAYQCLEHYEKLLDQAQGRDEMDENDPRRLKPGEIDPHPETKPARADPIDMDEDEKEMLSEARARLANTRGKKAKRKMREKQLEEARRLAALQKRRELKAAGISTARKYKPRKGIDYAEEVPFEAAPPMGFHATGAEETPKVTLGLTNITLQSVEDRTRDEEEKRRRKDDERKLKRLKQDNLPEAIEMINKLNDPQQLRKRTTLSLPAPQLNDEELEQIVKMGADAAALSAQSADSATAGLVQSYGETPGSTPLRTPKQQNTVLMEAQDAIARNAMQTPLYGEQNPSMNETDFSGAMPTPKQGIVTPNIYAEQARSGMTPGATPGATPGGATPGGATPGGRTPASGRGQRGAPPGTPASVAGSAAPSAAGSVALRDGLALNHGDEDMGMPEKLRKAQHRMQMETALKSLPAPVNEVEISM</sequence>
<dbReference type="PROSITE" id="PS51293">
    <property type="entry name" value="SANT"/>
    <property type="match status" value="1"/>
</dbReference>
<dbReference type="Gene3D" id="1.10.10.60">
    <property type="entry name" value="Homeodomain-like"/>
    <property type="match status" value="2"/>
</dbReference>
<evidence type="ECO:0000256" key="2">
    <source>
        <dbReference type="ARBA" id="ARBA00022664"/>
    </source>
</evidence>
<dbReference type="PROSITE" id="PS50090">
    <property type="entry name" value="MYB_LIKE"/>
    <property type="match status" value="2"/>
</dbReference>
<keyword evidence="13" id="KW-1185">Reference proteome</keyword>
<dbReference type="PROSITE" id="PS51294">
    <property type="entry name" value="HTH_MYB"/>
    <property type="match status" value="2"/>
</dbReference>
<evidence type="ECO:0000256" key="7">
    <source>
        <dbReference type="ARBA" id="ARBA00023242"/>
    </source>
</evidence>
<dbReference type="InterPro" id="IPR017884">
    <property type="entry name" value="SANT_dom"/>
</dbReference>
<feature type="domain" description="Myb-like" evidence="9">
    <location>
        <begin position="2"/>
        <end position="53"/>
    </location>
</feature>
<dbReference type="InterPro" id="IPR009057">
    <property type="entry name" value="Homeodomain-like_sf"/>
</dbReference>
<dbReference type="InterPro" id="IPR001005">
    <property type="entry name" value="SANT/Myb"/>
</dbReference>
<dbReference type="Proteomes" id="UP001189429">
    <property type="component" value="Unassembled WGS sequence"/>
</dbReference>
<keyword evidence="7" id="KW-0539">Nucleus</keyword>
<feature type="region of interest" description="Disordered" evidence="8">
    <location>
        <begin position="106"/>
        <end position="140"/>
    </location>
</feature>
<keyword evidence="6" id="KW-0508">mRNA splicing</keyword>
<dbReference type="EMBL" id="CAUYUJ010015199">
    <property type="protein sequence ID" value="CAK0851010.1"/>
    <property type="molecule type" value="Genomic_DNA"/>
</dbReference>
<keyword evidence="2" id="KW-0507">mRNA processing</keyword>
<feature type="compositionally biased region" description="Low complexity" evidence="8">
    <location>
        <begin position="441"/>
        <end position="459"/>
    </location>
</feature>
<dbReference type="InterPro" id="IPR047240">
    <property type="entry name" value="SANT_CDC5L_II"/>
</dbReference>
<feature type="compositionally biased region" description="Basic and acidic residues" evidence="8">
    <location>
        <begin position="244"/>
        <end position="269"/>
    </location>
</feature>
<evidence type="ECO:0000256" key="3">
    <source>
        <dbReference type="ARBA" id="ARBA00022728"/>
    </source>
</evidence>
<keyword evidence="4" id="KW-0677">Repeat</keyword>
<evidence type="ECO:0000256" key="5">
    <source>
        <dbReference type="ARBA" id="ARBA00023125"/>
    </source>
</evidence>
<comment type="caution">
    <text evidence="12">The sequence shown here is derived from an EMBL/GenBank/DDBJ whole genome shotgun (WGS) entry which is preliminary data.</text>
</comment>
<dbReference type="PANTHER" id="PTHR45885:SF1">
    <property type="entry name" value="CELL DIVISION CYCLE 5-LIKE PROTEIN"/>
    <property type="match status" value="1"/>
</dbReference>
<dbReference type="PANTHER" id="PTHR45885">
    <property type="entry name" value="CELL DIVISION CYCLE 5-LIKE PROTEIN"/>
    <property type="match status" value="1"/>
</dbReference>
<evidence type="ECO:0008006" key="14">
    <source>
        <dbReference type="Google" id="ProtNLM"/>
    </source>
</evidence>